<proteinExistence type="predicted"/>
<dbReference type="Proteomes" id="UP000297465">
    <property type="component" value="Unassembled WGS sequence"/>
</dbReference>
<organism evidence="3 4">
    <name type="scientific">Leptospira montravelensis</name>
    <dbReference type="NCBI Taxonomy" id="2484961"/>
    <lineage>
        <taxon>Bacteria</taxon>
        <taxon>Pseudomonadati</taxon>
        <taxon>Spirochaetota</taxon>
        <taxon>Spirochaetia</taxon>
        <taxon>Leptospirales</taxon>
        <taxon>Leptospiraceae</taxon>
        <taxon>Leptospira</taxon>
    </lineage>
</organism>
<keyword evidence="4" id="KW-1185">Reference proteome</keyword>
<accession>A0ABY2LL14</accession>
<comment type="caution">
    <text evidence="3">The sequence shown here is derived from an EMBL/GenBank/DDBJ whole genome shotgun (WGS) entry which is preliminary data.</text>
</comment>
<evidence type="ECO:0000313" key="3">
    <source>
        <dbReference type="EMBL" id="TGK94989.1"/>
    </source>
</evidence>
<evidence type="ECO:0000256" key="2">
    <source>
        <dbReference type="SAM" id="Phobius"/>
    </source>
</evidence>
<evidence type="ECO:0000313" key="4">
    <source>
        <dbReference type="Proteomes" id="UP000297465"/>
    </source>
</evidence>
<keyword evidence="2" id="KW-0812">Transmembrane</keyword>
<sequence length="227" mass="26013">MDNTTNNIQLILETINKFYSDAWLSLVTVLATIIAASVTIVGIILPLLISYLQRRQQSAEFKTLLAEIDKKYESEIINLKNENQTIKNETEEKLKAIIEAIVSEKFSEFNDSMENEKKRQFGAMAHLQAMMNLFRNRLFDSGLDYILATELFYKGKSEYSLASSADSLVSLSKMIDKENFNSEKGLKFQKNLYSLIELLKNHEPKGLVNKLGDDLESAYFFLKNLKQ</sequence>
<keyword evidence="2" id="KW-1133">Transmembrane helix</keyword>
<dbReference type="EMBL" id="RQFO01000024">
    <property type="protein sequence ID" value="TGK94989.1"/>
    <property type="molecule type" value="Genomic_DNA"/>
</dbReference>
<feature type="coiled-coil region" evidence="1">
    <location>
        <begin position="69"/>
        <end position="96"/>
    </location>
</feature>
<evidence type="ECO:0000256" key="1">
    <source>
        <dbReference type="SAM" id="Coils"/>
    </source>
</evidence>
<gene>
    <name evidence="3" type="ORF">EHQ31_18790</name>
</gene>
<reference evidence="4" key="1">
    <citation type="journal article" date="2019" name="PLoS Negl. Trop. Dis.">
        <title>Revisiting the worldwide diversity of Leptospira species in the environment.</title>
        <authorList>
            <person name="Vincent A.T."/>
            <person name="Schiettekatte O."/>
            <person name="Bourhy P."/>
            <person name="Veyrier F.J."/>
            <person name="Picardeau M."/>
        </authorList>
    </citation>
    <scope>NUCLEOTIDE SEQUENCE [LARGE SCALE GENOMIC DNA]</scope>
    <source>
        <strain evidence="4">201800278</strain>
    </source>
</reference>
<keyword evidence="2" id="KW-0472">Membrane</keyword>
<protein>
    <submittedName>
        <fullName evidence="3">Uncharacterized protein</fullName>
    </submittedName>
</protein>
<keyword evidence="1" id="KW-0175">Coiled coil</keyword>
<dbReference type="RefSeq" id="WP_135575082.1">
    <property type="nucleotide sequence ID" value="NZ_RQFN01000032.1"/>
</dbReference>
<feature type="transmembrane region" description="Helical" evidence="2">
    <location>
        <begin position="22"/>
        <end position="52"/>
    </location>
</feature>
<name>A0ABY2LL14_9LEPT</name>